<keyword evidence="3" id="KW-1185">Reference proteome</keyword>
<organism evidence="2 3">
    <name type="scientific">Polynucleobacter arcticus</name>
    <dbReference type="NCBI Taxonomy" id="1743165"/>
    <lineage>
        <taxon>Bacteria</taxon>
        <taxon>Pseudomonadati</taxon>
        <taxon>Pseudomonadota</taxon>
        <taxon>Betaproteobacteria</taxon>
        <taxon>Burkholderiales</taxon>
        <taxon>Burkholderiaceae</taxon>
        <taxon>Polynucleobacter</taxon>
    </lineage>
</organism>
<evidence type="ECO:0000313" key="2">
    <source>
        <dbReference type="EMBL" id="QKM60181.1"/>
    </source>
</evidence>
<dbReference type="InterPro" id="IPR039315">
    <property type="entry name" value="CheW"/>
</dbReference>
<dbReference type="PANTHER" id="PTHR22617:SF23">
    <property type="entry name" value="CHEMOTAXIS PROTEIN CHEW"/>
    <property type="match status" value="1"/>
</dbReference>
<dbReference type="EMBL" id="CP028940">
    <property type="protein sequence ID" value="QKM60181.1"/>
    <property type="molecule type" value="Genomic_DNA"/>
</dbReference>
<dbReference type="AlphaFoldDB" id="A0A6M9PIF2"/>
<protein>
    <recommendedName>
        <fullName evidence="1">CheW-like domain-containing protein</fullName>
    </recommendedName>
</protein>
<dbReference type="GO" id="GO:0005829">
    <property type="term" value="C:cytosol"/>
    <property type="evidence" value="ECO:0007669"/>
    <property type="project" value="TreeGrafter"/>
</dbReference>
<dbReference type="GO" id="GO:0007165">
    <property type="term" value="P:signal transduction"/>
    <property type="evidence" value="ECO:0007669"/>
    <property type="project" value="InterPro"/>
</dbReference>
<dbReference type="InterPro" id="IPR002545">
    <property type="entry name" value="CheW-lke_dom"/>
</dbReference>
<dbReference type="PANTHER" id="PTHR22617">
    <property type="entry name" value="CHEMOTAXIS SENSOR HISTIDINE KINASE-RELATED"/>
    <property type="match status" value="1"/>
</dbReference>
<reference evidence="2 3" key="1">
    <citation type="submission" date="2018-04" db="EMBL/GenBank/DDBJ databases">
        <title>Polynucleobacter sp. UK-Long2-W17 genome.</title>
        <authorList>
            <person name="Hahn M.W."/>
        </authorList>
    </citation>
    <scope>NUCLEOTIDE SEQUENCE [LARGE SCALE GENOMIC DNA]</scope>
    <source>
        <strain evidence="2 3">UK-Long2-W17</strain>
    </source>
</reference>
<dbReference type="Gene3D" id="2.40.50.180">
    <property type="entry name" value="CheA-289, Domain 4"/>
    <property type="match status" value="2"/>
</dbReference>
<gene>
    <name evidence="2" type="ORF">DN92_03495</name>
</gene>
<dbReference type="SMART" id="SM00260">
    <property type="entry name" value="CheW"/>
    <property type="match status" value="2"/>
</dbReference>
<evidence type="ECO:0000313" key="3">
    <source>
        <dbReference type="Proteomes" id="UP000501090"/>
    </source>
</evidence>
<dbReference type="GO" id="GO:0006935">
    <property type="term" value="P:chemotaxis"/>
    <property type="evidence" value="ECO:0007669"/>
    <property type="project" value="InterPro"/>
</dbReference>
<evidence type="ECO:0000259" key="1">
    <source>
        <dbReference type="PROSITE" id="PS50851"/>
    </source>
</evidence>
<dbReference type="Proteomes" id="UP000501090">
    <property type="component" value="Chromosome"/>
</dbReference>
<dbReference type="Pfam" id="PF01584">
    <property type="entry name" value="CheW"/>
    <property type="match status" value="2"/>
</dbReference>
<accession>A0A6M9PIF2</accession>
<feature type="domain" description="CheW-like" evidence="1">
    <location>
        <begin position="1"/>
        <end position="145"/>
    </location>
</feature>
<proteinExistence type="predicted"/>
<dbReference type="InterPro" id="IPR036061">
    <property type="entry name" value="CheW-like_dom_sf"/>
</dbReference>
<dbReference type="RefSeq" id="WP_173959952.1">
    <property type="nucleotide sequence ID" value="NZ_CBCSCC010000003.1"/>
</dbReference>
<dbReference type="Gene3D" id="2.30.30.40">
    <property type="entry name" value="SH3 Domains"/>
    <property type="match status" value="2"/>
</dbReference>
<feature type="domain" description="CheW-like" evidence="1">
    <location>
        <begin position="190"/>
        <end position="326"/>
    </location>
</feature>
<sequence length="332" mass="37386">MPSFLVFESEKVRYAIPAERVDSIFWMPELSPIMAAPPWFIGFVNWHGAVVHVMDLGLRFNNPPRSYQTTTNIILVSTPQMRFGLVADLVMGLVEVPTEEVIQRDMVIPSDFRSAYSDLVEGEIKQGDAIVLLLSLSKLLTVEVGLEIEDHSGSSEYHPVAIFAENHEQLFRERMHQLAMPIVDHQDESKVGFALVTIGSIRYAIEIAYITEFTHLKQCVALPCCPHYILGVINLRGDVLSVIDMTALLGIQNIADKQDIVVLQLREKRMALAVQKVDDLRYFDPHLISPIQNLEEHHVRCKSLLRIDEGVAGILDIETILSGSLLEIDEHV</sequence>
<dbReference type="KEGG" id="pard:DN92_03495"/>
<dbReference type="SUPFAM" id="SSF50341">
    <property type="entry name" value="CheW-like"/>
    <property type="match status" value="2"/>
</dbReference>
<name>A0A6M9PIF2_9BURK</name>
<dbReference type="PROSITE" id="PS50851">
    <property type="entry name" value="CHEW"/>
    <property type="match status" value="2"/>
</dbReference>